<comment type="subcellular location">
    <subcellularLocation>
        <location evidence="1">Nucleus</location>
    </subcellularLocation>
</comment>
<proteinExistence type="predicted"/>
<evidence type="ECO:0000259" key="2">
    <source>
        <dbReference type="Pfam" id="PF05225"/>
    </source>
</evidence>
<organism evidence="3 4">
    <name type="scientific">Dryococelus australis</name>
    <dbReference type="NCBI Taxonomy" id="614101"/>
    <lineage>
        <taxon>Eukaryota</taxon>
        <taxon>Metazoa</taxon>
        <taxon>Ecdysozoa</taxon>
        <taxon>Arthropoda</taxon>
        <taxon>Hexapoda</taxon>
        <taxon>Insecta</taxon>
        <taxon>Pterygota</taxon>
        <taxon>Neoptera</taxon>
        <taxon>Polyneoptera</taxon>
        <taxon>Phasmatodea</taxon>
        <taxon>Verophasmatodea</taxon>
        <taxon>Anareolatae</taxon>
        <taxon>Phasmatidae</taxon>
        <taxon>Eurycanthinae</taxon>
        <taxon>Dryococelus</taxon>
    </lineage>
</organism>
<keyword evidence="4" id="KW-1185">Reference proteome</keyword>
<dbReference type="InterPro" id="IPR009057">
    <property type="entry name" value="Homeodomain-like_sf"/>
</dbReference>
<protein>
    <recommendedName>
        <fullName evidence="2">HTH psq-type domain-containing protein</fullName>
    </recommendedName>
</protein>
<gene>
    <name evidence="3" type="ORF">PR048_015547</name>
</gene>
<evidence type="ECO:0000256" key="1">
    <source>
        <dbReference type="ARBA" id="ARBA00004123"/>
    </source>
</evidence>
<dbReference type="SUPFAM" id="SSF46689">
    <property type="entry name" value="Homeodomain-like"/>
    <property type="match status" value="1"/>
</dbReference>
<evidence type="ECO:0000313" key="3">
    <source>
        <dbReference type="EMBL" id="KAJ8883693.1"/>
    </source>
</evidence>
<dbReference type="InterPro" id="IPR007889">
    <property type="entry name" value="HTH_Psq"/>
</dbReference>
<sequence>MSINYKRKTQRQSWNEDNIKKALEAVAAGMGKKTAARQFGVPVMTLKRRDFGKNINATSHLKVLGSKRPVFTPQQEE</sequence>
<dbReference type="Pfam" id="PF05225">
    <property type="entry name" value="HTH_psq"/>
    <property type="match status" value="1"/>
</dbReference>
<comment type="caution">
    <text evidence="3">The sequence shown here is derived from an EMBL/GenBank/DDBJ whole genome shotgun (WGS) entry which is preliminary data.</text>
</comment>
<dbReference type="Proteomes" id="UP001159363">
    <property type="component" value="Chromosome 4"/>
</dbReference>
<feature type="domain" description="HTH psq-type" evidence="2">
    <location>
        <begin position="16"/>
        <end position="49"/>
    </location>
</feature>
<evidence type="ECO:0000313" key="4">
    <source>
        <dbReference type="Proteomes" id="UP001159363"/>
    </source>
</evidence>
<dbReference type="EMBL" id="JARBHB010000005">
    <property type="protein sequence ID" value="KAJ8883693.1"/>
    <property type="molecule type" value="Genomic_DNA"/>
</dbReference>
<reference evidence="3 4" key="1">
    <citation type="submission" date="2023-02" db="EMBL/GenBank/DDBJ databases">
        <title>LHISI_Scaffold_Assembly.</title>
        <authorList>
            <person name="Stuart O.P."/>
            <person name="Cleave R."/>
            <person name="Magrath M.J.L."/>
            <person name="Mikheyev A.S."/>
        </authorList>
    </citation>
    <scope>NUCLEOTIDE SEQUENCE [LARGE SCALE GENOMIC DNA]</scope>
    <source>
        <strain evidence="3">Daus_M_001</strain>
        <tissue evidence="3">Leg muscle</tissue>
    </source>
</reference>
<accession>A0ABQ9HH79</accession>
<dbReference type="Gene3D" id="1.10.10.60">
    <property type="entry name" value="Homeodomain-like"/>
    <property type="match status" value="1"/>
</dbReference>
<name>A0ABQ9HH79_9NEOP</name>